<evidence type="ECO:0000256" key="3">
    <source>
        <dbReference type="PROSITE-ProRule" id="PRU00529"/>
    </source>
</evidence>
<feature type="domain" description="THUMP" evidence="4">
    <location>
        <begin position="42"/>
        <end position="153"/>
    </location>
</feature>
<evidence type="ECO:0000313" key="6">
    <source>
        <dbReference type="Proteomes" id="UP000067626"/>
    </source>
</evidence>
<dbReference type="AlphaFoldDB" id="A0A0K1ER71"/>
<dbReference type="CDD" id="cd11715">
    <property type="entry name" value="THUMP_AdoMetMT"/>
    <property type="match status" value="1"/>
</dbReference>
<sequence length="382" mass="41925">MDFFATAAKGTEPAIRDELRELRFRGVRADRGGVHFVGPMEEGFRACFELRCAQRVLAELGSFDAPNEDALYEGVGGIDWTRFLDPSRTLAVRAACRSSALTHIQFIAQKTKDAVVDQLRRHHGARPSVDREDPDVLIFVHLVRDRATVYADLGGASLHRRGFRSAAGQAPLKETLAAALLRLSGWDRERPLIDPMCGAGTIAIEGALWARNIAPGLLAAEDDAARQFGFERWGCHDEAAAKYMVELREAARARVRAEGPPVLASDIDAFVVALARGNAEVAGVQIDTRKAKVEDLQPSTPPGHVLVNPPYGERLVGGQALYREMARVFRRLRGHRVAILSGTPGIEYAMAQRLPEPPVPEPRSLSVWNGAIECRLLTYDIP</sequence>
<dbReference type="RefSeq" id="WP_050434624.1">
    <property type="nucleotide sequence ID" value="NZ_CP012159.1"/>
</dbReference>
<gene>
    <name evidence="5" type="ORF">CMC5_073260</name>
</gene>
<keyword evidence="1 5" id="KW-0489">Methyltransferase</keyword>
<dbReference type="InterPro" id="IPR054170">
    <property type="entry name" value="RlmL_1st"/>
</dbReference>
<keyword evidence="2 5" id="KW-0808">Transferase</keyword>
<dbReference type="PANTHER" id="PTHR47313">
    <property type="entry name" value="RIBOSOMAL RNA LARGE SUBUNIT METHYLTRANSFERASE K/L"/>
    <property type="match status" value="1"/>
</dbReference>
<dbReference type="EMBL" id="CP012159">
    <property type="protein sequence ID" value="AKT43098.1"/>
    <property type="molecule type" value="Genomic_DNA"/>
</dbReference>
<dbReference type="Gene3D" id="3.30.2130.30">
    <property type="match status" value="1"/>
</dbReference>
<dbReference type="InterPro" id="IPR000241">
    <property type="entry name" value="RlmKL-like_Mtase"/>
</dbReference>
<keyword evidence="3" id="KW-0694">RNA-binding</keyword>
<dbReference type="GO" id="GO:0070043">
    <property type="term" value="F:rRNA (guanine-N7-)-methyltransferase activity"/>
    <property type="evidence" value="ECO:0007669"/>
    <property type="project" value="TreeGrafter"/>
</dbReference>
<dbReference type="KEGG" id="ccro:CMC5_073260"/>
<dbReference type="STRING" id="52.CMC5_073260"/>
<protein>
    <submittedName>
        <fullName evidence="5">RNA methyltransferase</fullName>
    </submittedName>
</protein>
<keyword evidence="6" id="KW-1185">Reference proteome</keyword>
<proteinExistence type="predicted"/>
<dbReference type="SUPFAM" id="SSF53335">
    <property type="entry name" value="S-adenosyl-L-methionine-dependent methyltransferases"/>
    <property type="match status" value="1"/>
</dbReference>
<dbReference type="SMART" id="SM00981">
    <property type="entry name" value="THUMP"/>
    <property type="match status" value="1"/>
</dbReference>
<name>A0A0K1ER71_CHOCO</name>
<dbReference type="GO" id="GO:0008990">
    <property type="term" value="F:rRNA (guanine-N2-)-methyltransferase activity"/>
    <property type="evidence" value="ECO:0007669"/>
    <property type="project" value="TreeGrafter"/>
</dbReference>
<dbReference type="PROSITE" id="PS51165">
    <property type="entry name" value="THUMP"/>
    <property type="match status" value="1"/>
</dbReference>
<organism evidence="5 6">
    <name type="scientific">Chondromyces crocatus</name>
    <dbReference type="NCBI Taxonomy" id="52"/>
    <lineage>
        <taxon>Bacteria</taxon>
        <taxon>Pseudomonadati</taxon>
        <taxon>Myxococcota</taxon>
        <taxon>Polyangia</taxon>
        <taxon>Polyangiales</taxon>
        <taxon>Polyangiaceae</taxon>
        <taxon>Chondromyces</taxon>
    </lineage>
</organism>
<dbReference type="InterPro" id="IPR004114">
    <property type="entry name" value="THUMP_dom"/>
</dbReference>
<dbReference type="GO" id="GO:0003723">
    <property type="term" value="F:RNA binding"/>
    <property type="evidence" value="ECO:0007669"/>
    <property type="project" value="UniProtKB-UniRule"/>
</dbReference>
<dbReference type="Pfam" id="PF01170">
    <property type="entry name" value="UPF0020"/>
    <property type="match status" value="1"/>
</dbReference>
<dbReference type="OrthoDB" id="9809404at2"/>
<evidence type="ECO:0000259" key="4">
    <source>
        <dbReference type="PROSITE" id="PS51165"/>
    </source>
</evidence>
<dbReference type="Gene3D" id="3.40.50.150">
    <property type="entry name" value="Vaccinia Virus protein VP39"/>
    <property type="match status" value="1"/>
</dbReference>
<accession>A0A0K1ER71</accession>
<dbReference type="PANTHER" id="PTHR47313:SF1">
    <property type="entry name" value="RIBOSOMAL RNA LARGE SUBUNIT METHYLTRANSFERASE K_L"/>
    <property type="match status" value="1"/>
</dbReference>
<evidence type="ECO:0000313" key="5">
    <source>
        <dbReference type="EMBL" id="AKT43098.1"/>
    </source>
</evidence>
<reference evidence="5 6" key="1">
    <citation type="submission" date="2015-07" db="EMBL/GenBank/DDBJ databases">
        <title>Genome analysis of myxobacterium Chondromyces crocatus Cm c5 reveals a high potential for natural compound synthesis and the genetic basis for the loss of fruiting body formation.</title>
        <authorList>
            <person name="Zaburannyi N."/>
            <person name="Bunk B."/>
            <person name="Maier J."/>
            <person name="Overmann J."/>
            <person name="Mueller R."/>
        </authorList>
    </citation>
    <scope>NUCLEOTIDE SEQUENCE [LARGE SCALE GENOMIC DNA]</scope>
    <source>
        <strain evidence="5 6">Cm c5</strain>
    </source>
</reference>
<evidence type="ECO:0000256" key="2">
    <source>
        <dbReference type="ARBA" id="ARBA00022679"/>
    </source>
</evidence>
<dbReference type="InterPro" id="IPR029063">
    <property type="entry name" value="SAM-dependent_MTases_sf"/>
</dbReference>
<dbReference type="Pfam" id="PF02926">
    <property type="entry name" value="THUMP"/>
    <property type="match status" value="1"/>
</dbReference>
<evidence type="ECO:0000256" key="1">
    <source>
        <dbReference type="ARBA" id="ARBA00022603"/>
    </source>
</evidence>
<dbReference type="Pfam" id="PF22020">
    <property type="entry name" value="RlmL_1st"/>
    <property type="match status" value="1"/>
</dbReference>
<dbReference type="Proteomes" id="UP000067626">
    <property type="component" value="Chromosome"/>
</dbReference>